<dbReference type="GeneID" id="102801745"/>
<dbReference type="Pfam" id="PF18802">
    <property type="entry name" value="CxC1"/>
    <property type="match status" value="2"/>
</dbReference>
<dbReference type="InterPro" id="IPR041320">
    <property type="entry name" value="CxC1"/>
</dbReference>
<keyword evidence="2" id="KW-1185">Reference proteome</keyword>
<feature type="non-terminal residue" evidence="3">
    <location>
        <position position="205"/>
    </location>
</feature>
<proteinExistence type="predicted"/>
<dbReference type="RefSeq" id="XP_006814413.1">
    <property type="nucleotide sequence ID" value="XM_006814350.1"/>
</dbReference>
<evidence type="ECO:0000313" key="2">
    <source>
        <dbReference type="Proteomes" id="UP000694865"/>
    </source>
</evidence>
<protein>
    <submittedName>
        <fullName evidence="3">Uncharacterized protein LOC102801745</fullName>
    </submittedName>
</protein>
<sequence>MQFCHCSKEPVQLRKYGFWPGSPTKPQVAFDLELMELLRLLQLVQLRKYGFWPGSPTKPQVAFDLELMELLRLLQLECQVSVKAFTEMLKNKCKDIHESFYELKDVYKILIQEAVAEYRFNIFTIQNLKNVCSEFDNGTICPACPSKESGNLVYSIDADFQLVRKRSSGCVYGKAKHEGYFFLPQDKVDIFVESYNLRGVDITTD</sequence>
<organism evidence="2 3">
    <name type="scientific">Saccoglossus kowalevskii</name>
    <name type="common">Acorn worm</name>
    <dbReference type="NCBI Taxonomy" id="10224"/>
    <lineage>
        <taxon>Eukaryota</taxon>
        <taxon>Metazoa</taxon>
        <taxon>Hemichordata</taxon>
        <taxon>Enteropneusta</taxon>
        <taxon>Harrimaniidae</taxon>
        <taxon>Saccoglossus</taxon>
    </lineage>
</organism>
<dbReference type="PANTHER" id="PTHR33096:SF1">
    <property type="entry name" value="CXC1-LIKE CYSTEINE CLUSTER ASSOCIATED WITH KDZ TRANSPOSASES DOMAIN-CONTAINING PROTEIN"/>
    <property type="match status" value="1"/>
</dbReference>
<reference evidence="3" key="1">
    <citation type="submission" date="2025-08" db="UniProtKB">
        <authorList>
            <consortium name="RefSeq"/>
        </authorList>
    </citation>
    <scope>IDENTIFICATION</scope>
    <source>
        <tissue evidence="3">Testes</tissue>
    </source>
</reference>
<feature type="domain" description="CxC1-like cysteine cluster associated with KDZ transposases" evidence="1">
    <location>
        <begin position="42"/>
        <end position="91"/>
    </location>
</feature>
<evidence type="ECO:0000259" key="1">
    <source>
        <dbReference type="Pfam" id="PF18802"/>
    </source>
</evidence>
<feature type="domain" description="CxC1-like cysteine cluster associated with KDZ transposases" evidence="1">
    <location>
        <begin position="1"/>
        <end position="38"/>
    </location>
</feature>
<dbReference type="Proteomes" id="UP000694865">
    <property type="component" value="Unplaced"/>
</dbReference>
<accession>A0ABM0M322</accession>
<name>A0ABM0M322_SACKO</name>
<evidence type="ECO:0000313" key="3">
    <source>
        <dbReference type="RefSeq" id="XP_006814413.1"/>
    </source>
</evidence>
<gene>
    <name evidence="3" type="primary">LOC102801745</name>
</gene>
<dbReference type="PANTHER" id="PTHR33096">
    <property type="entry name" value="CXC2 DOMAIN-CONTAINING PROTEIN"/>
    <property type="match status" value="1"/>
</dbReference>